<organism evidence="2 3">
    <name type="scientific">Frankia casuarinae (strain DSM 45818 / CECT 9043 / HFP020203 / CcI3)</name>
    <dbReference type="NCBI Taxonomy" id="106370"/>
    <lineage>
        <taxon>Bacteria</taxon>
        <taxon>Bacillati</taxon>
        <taxon>Actinomycetota</taxon>
        <taxon>Actinomycetes</taxon>
        <taxon>Frankiales</taxon>
        <taxon>Frankiaceae</taxon>
        <taxon>Frankia</taxon>
    </lineage>
</organism>
<dbReference type="AlphaFoldDB" id="Q2JG10"/>
<dbReference type="SUPFAM" id="SSF51430">
    <property type="entry name" value="NAD(P)-linked oxidoreductase"/>
    <property type="match status" value="1"/>
</dbReference>
<dbReference type="Gene3D" id="3.20.20.100">
    <property type="entry name" value="NADP-dependent oxidoreductase domain"/>
    <property type="match status" value="1"/>
</dbReference>
<keyword evidence="3" id="KW-1185">Reference proteome</keyword>
<dbReference type="Pfam" id="PF00248">
    <property type="entry name" value="Aldo_ket_red"/>
    <property type="match status" value="1"/>
</dbReference>
<name>Q2JG10_FRACC</name>
<dbReference type="InterPro" id="IPR023210">
    <property type="entry name" value="NADP_OxRdtase_dom"/>
</dbReference>
<reference evidence="2 3" key="1">
    <citation type="journal article" date="2007" name="Genome Res.">
        <title>Genome characteristics of facultatively symbiotic Frankia sp. strains reflect host range and host plant biogeography.</title>
        <authorList>
            <person name="Normand P."/>
            <person name="Lapierre P."/>
            <person name="Tisa L.S."/>
            <person name="Gogarten J.P."/>
            <person name="Alloisio N."/>
            <person name="Bagnarol E."/>
            <person name="Bassi C.A."/>
            <person name="Berry A.M."/>
            <person name="Bickhart D.M."/>
            <person name="Choisne N."/>
            <person name="Couloux A."/>
            <person name="Cournoyer B."/>
            <person name="Cruveiller S."/>
            <person name="Daubin V."/>
            <person name="Demange N."/>
            <person name="Francino M.P."/>
            <person name="Goltsman E."/>
            <person name="Huang Y."/>
            <person name="Kopp O.R."/>
            <person name="Labarre L."/>
            <person name="Lapidus A."/>
            <person name="Lavire C."/>
            <person name="Marechal J."/>
            <person name="Martinez M."/>
            <person name="Mastronunzio J.E."/>
            <person name="Mullin B.C."/>
            <person name="Niemann J."/>
            <person name="Pujic P."/>
            <person name="Rawnsley T."/>
            <person name="Rouy Z."/>
            <person name="Schenowitz C."/>
            <person name="Sellstedt A."/>
            <person name="Tavares F."/>
            <person name="Tomkins J.P."/>
            <person name="Vallenet D."/>
            <person name="Valverde C."/>
            <person name="Wall L.G."/>
            <person name="Wang Y."/>
            <person name="Medigue C."/>
            <person name="Benson D.R."/>
        </authorList>
    </citation>
    <scope>NUCLEOTIDE SEQUENCE [LARGE SCALE GENOMIC DNA]</scope>
    <source>
        <strain evidence="3">DSM 45818 / CECT 9043 / CcI3</strain>
    </source>
</reference>
<evidence type="ECO:0000313" key="3">
    <source>
        <dbReference type="Proteomes" id="UP000001937"/>
    </source>
</evidence>
<accession>Q2JG10</accession>
<dbReference type="KEGG" id="fra:Francci3_0395"/>
<dbReference type="HOGENOM" id="CLU_092068_0_0_11"/>
<dbReference type="eggNOG" id="COG0667">
    <property type="taxonomic scope" value="Bacteria"/>
</dbReference>
<dbReference type="EMBL" id="CP000249">
    <property type="protein sequence ID" value="ABD09782.1"/>
    <property type="molecule type" value="Genomic_DNA"/>
</dbReference>
<protein>
    <recommendedName>
        <fullName evidence="1">NADP-dependent oxidoreductase domain-containing protein</fullName>
    </recommendedName>
</protein>
<evidence type="ECO:0000313" key="2">
    <source>
        <dbReference type="EMBL" id="ABD09782.1"/>
    </source>
</evidence>
<dbReference type="InterPro" id="IPR036812">
    <property type="entry name" value="NAD(P)_OxRdtase_dom_sf"/>
</dbReference>
<sequence>MFSISTKVGFFRESGRVVHTLAPGRLRRAVEESACDLGRIPDVVFLHNPEKSLVGVSPVQARERLDAACAALYEAVAMGLCASWGISSWDTAPLIRALDGDLFAKAPTPDVLMVRAGLTVPSDQLDASERAAQRLGVPSDRLWGMSPFGGDAARDVWKRIKAATFLQPNEEGSNVQAVFRVSYELPRVTRIAVSSGSTDHMRELVSAEALKVDLDQIARYRQLLRERGAHI</sequence>
<gene>
    <name evidence="2" type="ordered locus">Francci3_0395</name>
</gene>
<feature type="domain" description="NADP-dependent oxidoreductase" evidence="1">
    <location>
        <begin position="3"/>
        <end position="97"/>
    </location>
</feature>
<dbReference type="Proteomes" id="UP000001937">
    <property type="component" value="Chromosome"/>
</dbReference>
<proteinExistence type="predicted"/>
<evidence type="ECO:0000259" key="1">
    <source>
        <dbReference type="Pfam" id="PF00248"/>
    </source>
</evidence>